<evidence type="ECO:0000313" key="2">
    <source>
        <dbReference type="Proteomes" id="UP000694044"/>
    </source>
</evidence>
<comment type="caution">
    <text evidence="1">The sequence shown here is derived from an EMBL/GenBank/DDBJ whole genome shotgun (WGS) entry which is preliminary data.</text>
</comment>
<keyword evidence="2" id="KW-1185">Reference proteome</keyword>
<evidence type="ECO:0000313" key="1">
    <source>
        <dbReference type="EMBL" id="KAG7393946.1"/>
    </source>
</evidence>
<accession>A0A8T1WKK2</accession>
<name>A0A8T1WKK2_9STRA</name>
<sequence>MRVTNEEQLHLIEAGEVAFSTCHHGSLDESSSLKDVLHREFIARGGSSSSEDYTMSMFNNLRGWFERARCTRQASSVRKTHPKAKRILRGRWCIFDEEVYATMARLIEKYPTRIEPVCRVVGQRGRQQSHWTTNELKCLVRAVEELECSTSSSSKNEIYSRLCSKFVALGGDTHRTWKAVEGMIRKMARAKEFVLATCQGDSARWFELSDDAQRELLRNGSSHKVLLHMTPAVFRALGQLSGGASDDGIIAEDWTQHEQAEGDGGEPGELPLQAMLTMSRDAIEELQMDALKGYTSYTSQYAKDLEGIVGADSRGATAATIERRYQQHMLNIVAVSRLMATQMESLYEEENPRARENAQ</sequence>
<proteinExistence type="predicted"/>
<gene>
    <name evidence="1" type="ORF">PHYPSEUDO_000123</name>
</gene>
<dbReference type="Proteomes" id="UP000694044">
    <property type="component" value="Unassembled WGS sequence"/>
</dbReference>
<organism evidence="1 2">
    <name type="scientific">Phytophthora pseudosyringae</name>
    <dbReference type="NCBI Taxonomy" id="221518"/>
    <lineage>
        <taxon>Eukaryota</taxon>
        <taxon>Sar</taxon>
        <taxon>Stramenopiles</taxon>
        <taxon>Oomycota</taxon>
        <taxon>Peronosporomycetes</taxon>
        <taxon>Peronosporales</taxon>
        <taxon>Peronosporaceae</taxon>
        <taxon>Phytophthora</taxon>
    </lineage>
</organism>
<dbReference type="AlphaFoldDB" id="A0A8T1WKK2"/>
<reference evidence="1" key="1">
    <citation type="submission" date="2021-02" db="EMBL/GenBank/DDBJ databases">
        <authorList>
            <person name="Palmer J.M."/>
        </authorList>
    </citation>
    <scope>NUCLEOTIDE SEQUENCE</scope>
    <source>
        <strain evidence="1">SCRP734</strain>
    </source>
</reference>
<protein>
    <submittedName>
        <fullName evidence="1">Uncharacterized protein</fullName>
    </submittedName>
</protein>
<dbReference type="EMBL" id="JAGDFM010000001">
    <property type="protein sequence ID" value="KAG7393946.1"/>
    <property type="molecule type" value="Genomic_DNA"/>
</dbReference>